<evidence type="ECO:0000313" key="1">
    <source>
        <dbReference type="EMBL" id="SUB80724.1"/>
    </source>
</evidence>
<dbReference type="EMBL" id="UGTJ01000001">
    <property type="protein sequence ID" value="SUB80724.1"/>
    <property type="molecule type" value="Genomic_DNA"/>
</dbReference>
<reference evidence="1 2" key="1">
    <citation type="submission" date="2018-06" db="EMBL/GenBank/DDBJ databases">
        <authorList>
            <consortium name="Pathogen Informatics"/>
            <person name="Doyle S."/>
        </authorList>
    </citation>
    <scope>NUCLEOTIDE SEQUENCE [LARGE SCALE GENOMIC DNA]</scope>
    <source>
        <strain evidence="1 2">NCTC13063</strain>
    </source>
</reference>
<proteinExistence type="predicted"/>
<protein>
    <submittedName>
        <fullName evidence="1">Uncharacterized protein</fullName>
    </submittedName>
</protein>
<name>A0AAQ1UK30_9BACT</name>
<comment type="caution">
    <text evidence="1">The sequence shown here is derived from an EMBL/GenBank/DDBJ whole genome shotgun (WGS) entry which is preliminary data.</text>
</comment>
<sequence>MSEDYLLNTFLTQIFILPDEYILRYENSPHSDIYQSIQNILDTLKEM</sequence>
<organism evidence="1 2">
    <name type="scientific">Segatella buccae</name>
    <dbReference type="NCBI Taxonomy" id="28126"/>
    <lineage>
        <taxon>Bacteria</taxon>
        <taxon>Pseudomonadati</taxon>
        <taxon>Bacteroidota</taxon>
        <taxon>Bacteroidia</taxon>
        <taxon>Bacteroidales</taxon>
        <taxon>Prevotellaceae</taxon>
        <taxon>Segatella</taxon>
    </lineage>
</organism>
<dbReference type="AlphaFoldDB" id="A0AAQ1UK30"/>
<evidence type="ECO:0000313" key="2">
    <source>
        <dbReference type="Proteomes" id="UP000255283"/>
    </source>
</evidence>
<accession>A0AAQ1UK30</accession>
<dbReference type="Proteomes" id="UP000255283">
    <property type="component" value="Unassembled WGS sequence"/>
</dbReference>
<gene>
    <name evidence="1" type="ORF">NCTC13063_02021</name>
</gene>